<dbReference type="Proteomes" id="UP000184268">
    <property type="component" value="Unassembled WGS sequence"/>
</dbReference>
<proteinExistence type="predicted"/>
<dbReference type="AlphaFoldDB" id="A0A1M5MKE7"/>
<evidence type="ECO:0000313" key="1">
    <source>
        <dbReference type="EMBL" id="SHG77924.1"/>
    </source>
</evidence>
<keyword evidence="2" id="KW-1185">Reference proteome</keyword>
<evidence type="ECO:0008006" key="3">
    <source>
        <dbReference type="Google" id="ProtNLM"/>
    </source>
</evidence>
<reference evidence="1 2" key="1">
    <citation type="submission" date="2016-11" db="EMBL/GenBank/DDBJ databases">
        <authorList>
            <person name="Jaros S."/>
            <person name="Januszkiewicz K."/>
            <person name="Wedrychowicz H."/>
        </authorList>
    </citation>
    <scope>NUCLEOTIDE SEQUENCE [LARGE SCALE GENOMIC DNA]</scope>
    <source>
        <strain evidence="1 2">DSM 16917</strain>
    </source>
</reference>
<dbReference type="RefSeq" id="WP_067664526.1">
    <property type="nucleotide sequence ID" value="NZ_FQXG01000001.1"/>
</dbReference>
<dbReference type="EMBL" id="FQXG01000001">
    <property type="protein sequence ID" value="SHG77924.1"/>
    <property type="molecule type" value="Genomic_DNA"/>
</dbReference>
<protein>
    <recommendedName>
        <fullName evidence="3">Lipoprotein</fullName>
    </recommendedName>
</protein>
<accession>A0A1M5MKE7</accession>
<dbReference type="PROSITE" id="PS51257">
    <property type="entry name" value="PROKAR_LIPOPROTEIN"/>
    <property type="match status" value="1"/>
</dbReference>
<sequence length="101" mass="10485">MKRALSIGLIVAGLAACTGGGETVISGIGNSGNRFGDESDLELLARAVARHDGTESVTDEELAKIFVTLKQQAIDGNAESALVVYRVAAIQRRKQAEAEGG</sequence>
<organism evidence="1 2">
    <name type="scientific">Ferrimonas marina</name>
    <dbReference type="NCBI Taxonomy" id="299255"/>
    <lineage>
        <taxon>Bacteria</taxon>
        <taxon>Pseudomonadati</taxon>
        <taxon>Pseudomonadota</taxon>
        <taxon>Gammaproteobacteria</taxon>
        <taxon>Alteromonadales</taxon>
        <taxon>Ferrimonadaceae</taxon>
        <taxon>Ferrimonas</taxon>
    </lineage>
</organism>
<evidence type="ECO:0000313" key="2">
    <source>
        <dbReference type="Proteomes" id="UP000184268"/>
    </source>
</evidence>
<name>A0A1M5MKE7_9GAMM</name>
<gene>
    <name evidence="1" type="ORF">SAMN02745129_0683</name>
</gene>